<feature type="region of interest" description="Disordered" evidence="7">
    <location>
        <begin position="1"/>
        <end position="32"/>
    </location>
</feature>
<evidence type="ECO:0000256" key="3">
    <source>
        <dbReference type="ARBA" id="ARBA00022980"/>
    </source>
</evidence>
<keyword evidence="9" id="KW-1185">Reference proteome</keyword>
<evidence type="ECO:0000256" key="6">
    <source>
        <dbReference type="HAMAP-Rule" id="MF_00029"/>
    </source>
</evidence>
<evidence type="ECO:0000313" key="9">
    <source>
        <dbReference type="Proteomes" id="UP000002315"/>
    </source>
</evidence>
<sequence>MAIWQGRSRRKPTGGRLKMHRKKRKHELGREPIMTKIGERKIKIVRTRGGNKKVKVAADKKINVADPKTNEVKPAKIISVVENPANPHLVRRNIITKGAIVETDLGKVRVTSRPGQDGVINGVLIEEKKENG</sequence>
<dbReference type="OrthoDB" id="372305at2157"/>
<name>E3GXJ1_METFV</name>
<organism evidence="8 9">
    <name type="scientific">Methanothermus fervidus (strain ATCC 43054 / DSM 2088 / JCM 10308 / V24 S)</name>
    <dbReference type="NCBI Taxonomy" id="523846"/>
    <lineage>
        <taxon>Archaea</taxon>
        <taxon>Methanobacteriati</taxon>
        <taxon>Methanobacteriota</taxon>
        <taxon>Methanomada group</taxon>
        <taxon>Methanobacteria</taxon>
        <taxon>Methanobacteriales</taxon>
        <taxon>Methanothermaceae</taxon>
        <taxon>Methanothermus</taxon>
    </lineage>
</organism>
<dbReference type="KEGG" id="mfv:Mfer_0220"/>
<evidence type="ECO:0000256" key="7">
    <source>
        <dbReference type="SAM" id="MobiDB-lite"/>
    </source>
</evidence>
<dbReference type="CDD" id="cd11382">
    <property type="entry name" value="Ribosomal_S8e"/>
    <property type="match status" value="1"/>
</dbReference>
<evidence type="ECO:0000256" key="2">
    <source>
        <dbReference type="ARBA" id="ARBA00011458"/>
    </source>
</evidence>
<dbReference type="GO" id="GO:1990904">
    <property type="term" value="C:ribonucleoprotein complex"/>
    <property type="evidence" value="ECO:0007669"/>
    <property type="project" value="UniProtKB-KW"/>
</dbReference>
<dbReference type="PANTHER" id="PTHR10394">
    <property type="entry name" value="40S RIBOSOMAL PROTEIN S8"/>
    <property type="match status" value="1"/>
</dbReference>
<evidence type="ECO:0000256" key="4">
    <source>
        <dbReference type="ARBA" id="ARBA00023274"/>
    </source>
</evidence>
<dbReference type="EMBL" id="CP002278">
    <property type="protein sequence ID" value="ADP77023.1"/>
    <property type="molecule type" value="Genomic_DNA"/>
</dbReference>
<dbReference type="AlphaFoldDB" id="E3GXJ1"/>
<dbReference type="NCBIfam" id="TIGR00307">
    <property type="entry name" value="eS8"/>
    <property type="match status" value="1"/>
</dbReference>
<proteinExistence type="inferred from homology"/>
<dbReference type="InterPro" id="IPR018283">
    <property type="entry name" value="Ribosomal_eS8_CS"/>
</dbReference>
<dbReference type="InterPro" id="IPR022309">
    <property type="entry name" value="Ribosomal_Se8/biogenesis_NSA2"/>
</dbReference>
<reference evidence="8 9" key="1">
    <citation type="journal article" date="2010" name="Stand. Genomic Sci.">
        <title>Complete genome sequence of Methanothermus fervidus type strain (V24S).</title>
        <authorList>
            <person name="Anderson I."/>
            <person name="Djao O.D."/>
            <person name="Misra M."/>
            <person name="Chertkov O."/>
            <person name="Nolan M."/>
            <person name="Lucas S."/>
            <person name="Lapidus A."/>
            <person name="Del Rio T.G."/>
            <person name="Tice H."/>
            <person name="Cheng J.F."/>
            <person name="Tapia R."/>
            <person name="Han C."/>
            <person name="Goodwin L."/>
            <person name="Pitluck S."/>
            <person name="Liolios K."/>
            <person name="Ivanova N."/>
            <person name="Mavromatis K."/>
            <person name="Mikhailova N."/>
            <person name="Pati A."/>
            <person name="Brambilla E."/>
            <person name="Chen A."/>
            <person name="Palaniappan K."/>
            <person name="Land M."/>
            <person name="Hauser L."/>
            <person name="Chang Y.J."/>
            <person name="Jeffries C.D."/>
            <person name="Sikorski J."/>
            <person name="Spring S."/>
            <person name="Rohde M."/>
            <person name="Eichinger K."/>
            <person name="Huber H."/>
            <person name="Wirth R."/>
            <person name="Goker M."/>
            <person name="Detter J.C."/>
            <person name="Woyke T."/>
            <person name="Bristow J."/>
            <person name="Eisen J.A."/>
            <person name="Markowitz V."/>
            <person name="Hugenholtz P."/>
            <person name="Klenk H.P."/>
            <person name="Kyrpides N.C."/>
        </authorList>
    </citation>
    <scope>NUCLEOTIDE SEQUENCE [LARGE SCALE GENOMIC DNA]</scope>
    <source>
        <strain evidence="9">ATCC 43054 / DSM 2088 / JCM 10308 / V24 S</strain>
    </source>
</reference>
<dbReference type="STRING" id="523846.Mfer_0220"/>
<dbReference type="PROSITE" id="PS01193">
    <property type="entry name" value="RIBOSOMAL_S8E"/>
    <property type="match status" value="1"/>
</dbReference>
<keyword evidence="3 6" id="KW-0689">Ribosomal protein</keyword>
<gene>
    <name evidence="6" type="primary">rps8e</name>
    <name evidence="8" type="ordered locus">Mfer_0220</name>
</gene>
<evidence type="ECO:0000256" key="1">
    <source>
        <dbReference type="ARBA" id="ARBA00005257"/>
    </source>
</evidence>
<evidence type="ECO:0000256" key="5">
    <source>
        <dbReference type="ARBA" id="ARBA00035277"/>
    </source>
</evidence>
<dbReference type="InterPro" id="IPR020919">
    <property type="entry name" value="Ribosomal_protein_eS8_arc"/>
</dbReference>
<dbReference type="HAMAP" id="MF_00029">
    <property type="entry name" value="Ribosomal_eS8"/>
    <property type="match status" value="1"/>
</dbReference>
<comment type="similarity">
    <text evidence="1 6">Belongs to the eukaryotic ribosomal protein eS8 family.</text>
</comment>
<accession>E3GXJ1</accession>
<dbReference type="HOGENOM" id="CLU_080597_2_1_2"/>
<dbReference type="Proteomes" id="UP000002315">
    <property type="component" value="Chromosome"/>
</dbReference>
<feature type="compositionally biased region" description="Basic residues" evidence="7">
    <location>
        <begin position="7"/>
        <end position="27"/>
    </location>
</feature>
<dbReference type="Pfam" id="PF01201">
    <property type="entry name" value="Ribosomal_S8e"/>
    <property type="match status" value="1"/>
</dbReference>
<dbReference type="GO" id="GO:0006412">
    <property type="term" value="P:translation"/>
    <property type="evidence" value="ECO:0007669"/>
    <property type="project" value="UniProtKB-UniRule"/>
</dbReference>
<dbReference type="Gene3D" id="3.10.290.70">
    <property type="match status" value="1"/>
</dbReference>
<dbReference type="GO" id="GO:0003735">
    <property type="term" value="F:structural constituent of ribosome"/>
    <property type="evidence" value="ECO:0007669"/>
    <property type="project" value="InterPro"/>
</dbReference>
<dbReference type="GO" id="GO:0005840">
    <property type="term" value="C:ribosome"/>
    <property type="evidence" value="ECO:0007669"/>
    <property type="project" value="UniProtKB-KW"/>
</dbReference>
<evidence type="ECO:0000313" key="8">
    <source>
        <dbReference type="EMBL" id="ADP77023.1"/>
    </source>
</evidence>
<comment type="subunit">
    <text evidence="2 6">Part of the 30S ribosomal subunit.</text>
</comment>
<keyword evidence="4 6" id="KW-0687">Ribonucleoprotein</keyword>
<dbReference type="InterPro" id="IPR001047">
    <property type="entry name" value="Ribosomal_eS8"/>
</dbReference>
<protein>
    <recommendedName>
        <fullName evidence="5 6">Small ribosomal subunit protein eS8</fullName>
    </recommendedName>
</protein>